<accession>X1TWT5</accession>
<dbReference type="EMBL" id="BARW01017841">
    <property type="protein sequence ID" value="GAI92005.1"/>
    <property type="molecule type" value="Genomic_DNA"/>
</dbReference>
<proteinExistence type="predicted"/>
<sequence length="138" mass="15295">MGIKSPQTFGEYYWAKQVEAAAFADEEIESAFAPYFRGLLAEIPDVAELPAGMQNFITALAEPPSAGFGGFALGVGVEMVDETLHSLLDPLMKMMARSVNKRARETWLTSEQANTLFRQGKIERELWDLVIASEGYED</sequence>
<comment type="caution">
    <text evidence="1">The sequence shown here is derived from an EMBL/GenBank/DDBJ whole genome shotgun (WGS) entry which is preliminary data.</text>
</comment>
<feature type="non-terminal residue" evidence="1">
    <location>
        <position position="138"/>
    </location>
</feature>
<reference evidence="1" key="1">
    <citation type="journal article" date="2014" name="Front. Microbiol.">
        <title>High frequency of phylogenetically diverse reductive dehalogenase-homologous genes in deep subseafloor sedimentary metagenomes.</title>
        <authorList>
            <person name="Kawai M."/>
            <person name="Futagami T."/>
            <person name="Toyoda A."/>
            <person name="Takaki Y."/>
            <person name="Nishi S."/>
            <person name="Hori S."/>
            <person name="Arai W."/>
            <person name="Tsubouchi T."/>
            <person name="Morono Y."/>
            <person name="Uchiyama I."/>
            <person name="Ito T."/>
            <person name="Fujiyama A."/>
            <person name="Inagaki F."/>
            <person name="Takami H."/>
        </authorList>
    </citation>
    <scope>NUCLEOTIDE SEQUENCE</scope>
    <source>
        <strain evidence="1">Expedition CK06-06</strain>
    </source>
</reference>
<protein>
    <submittedName>
        <fullName evidence="1">Uncharacterized protein</fullName>
    </submittedName>
</protein>
<evidence type="ECO:0000313" key="1">
    <source>
        <dbReference type="EMBL" id="GAI92005.1"/>
    </source>
</evidence>
<organism evidence="1">
    <name type="scientific">marine sediment metagenome</name>
    <dbReference type="NCBI Taxonomy" id="412755"/>
    <lineage>
        <taxon>unclassified sequences</taxon>
        <taxon>metagenomes</taxon>
        <taxon>ecological metagenomes</taxon>
    </lineage>
</organism>
<name>X1TWT5_9ZZZZ</name>
<gene>
    <name evidence="1" type="ORF">S12H4_30705</name>
</gene>
<dbReference type="AlphaFoldDB" id="X1TWT5"/>